<keyword evidence="2" id="KW-1185">Reference proteome</keyword>
<dbReference type="Proteomes" id="UP000192328">
    <property type="component" value="Unassembled WGS sequence"/>
</dbReference>
<name>A0AC61PK73_9FIRM</name>
<evidence type="ECO:0000313" key="2">
    <source>
        <dbReference type="Proteomes" id="UP000192328"/>
    </source>
</evidence>
<protein>
    <submittedName>
        <fullName evidence="1">23S rRNA pseudouridine1911/1915/1917 synthase</fullName>
    </submittedName>
</protein>
<dbReference type="EMBL" id="FWXZ01000002">
    <property type="protein sequence ID" value="SMC52119.1"/>
    <property type="molecule type" value="Genomic_DNA"/>
</dbReference>
<gene>
    <name evidence="1" type="ORF">SAMN06297397_1206</name>
</gene>
<proteinExistence type="predicted"/>
<sequence>MIDLVDSILYEDNQVLVAVKPPNMLSQADRTGDPDILSVLKEYIKEKYHKPGNVYLGLVHRLDRPVGGLMVFARTSKAAGRLAVQLQEHDIGRQYLCIVTGEVPDEFTLTDYLIHDEIKNREVVCEADEKGGKLAILHGRCIDRRNGTALCAIRLETGRKHQIRAQLSNIGAPLWGDNRYGTGIPGQQIALWGYKLTFRHPTLNELMVFHSLPEGNIWDTYADLLTVPEDTDTPRERPALVLREEVVQKLEEFDKFKPIKTDELL</sequence>
<organism evidence="1 2">
    <name type="scientific">Aristaeella lactis</name>
    <dbReference type="NCBI Taxonomy" id="3046383"/>
    <lineage>
        <taxon>Bacteria</taxon>
        <taxon>Bacillati</taxon>
        <taxon>Bacillota</taxon>
        <taxon>Clostridia</taxon>
        <taxon>Eubacteriales</taxon>
        <taxon>Aristaeellaceae</taxon>
        <taxon>Aristaeella</taxon>
    </lineage>
</organism>
<reference evidence="1" key="1">
    <citation type="submission" date="2017-04" db="EMBL/GenBank/DDBJ databases">
        <authorList>
            <person name="Varghese N."/>
            <person name="Submissions S."/>
        </authorList>
    </citation>
    <scope>NUCLEOTIDE SEQUENCE</scope>
    <source>
        <strain evidence="1">WTE2008</strain>
    </source>
</reference>
<evidence type="ECO:0000313" key="1">
    <source>
        <dbReference type="EMBL" id="SMC52119.1"/>
    </source>
</evidence>
<comment type="caution">
    <text evidence="1">The sequence shown here is derived from an EMBL/GenBank/DDBJ whole genome shotgun (WGS) entry which is preliminary data.</text>
</comment>
<accession>A0AC61PK73</accession>